<sequence length="225" mass="24622">MNTSNRFTMPSFTDLKTEAGLAELNTYLADKTYIVGFVPSSADVEALALVGTCPCNTKFVNVCRWFRTISDYTAEEKAAFPKTEAVTVKAAAAPAAAKDEDDVDLFGSDEDDEEYEKQLAERAAAAKAKKAAKPAVIAKSSILLDVKPWDDTTPMDELEKSVRSIEMEGLIWGASKLIAVGYGIRKLNINVVVEDDKVSMDDLEEQIVAFEDYVQSVDVVAFNKI</sequence>
<reference evidence="6" key="1">
    <citation type="submission" date="2020-01" db="EMBL/GenBank/DDBJ databases">
        <title>Development of genomics and gene disruption for Polysphondylium violaceum indicates a role for the polyketide synthase stlB in stalk morphogenesis.</title>
        <authorList>
            <person name="Narita B."/>
            <person name="Kawabe Y."/>
            <person name="Kin K."/>
            <person name="Saito T."/>
            <person name="Gibbs R."/>
            <person name="Kuspa A."/>
            <person name="Muzny D."/>
            <person name="Queller D."/>
            <person name="Richards S."/>
            <person name="Strassman J."/>
            <person name="Sucgang R."/>
            <person name="Worley K."/>
            <person name="Schaap P."/>
        </authorList>
    </citation>
    <scope>NUCLEOTIDE SEQUENCE</scope>
    <source>
        <strain evidence="6">QSvi11</strain>
    </source>
</reference>
<dbReference type="GO" id="GO:0005853">
    <property type="term" value="C:eukaryotic translation elongation factor 1 complex"/>
    <property type="evidence" value="ECO:0007669"/>
    <property type="project" value="InterPro"/>
</dbReference>
<dbReference type="CDD" id="cd00292">
    <property type="entry name" value="EF1B"/>
    <property type="match status" value="1"/>
</dbReference>
<dbReference type="Proteomes" id="UP000695562">
    <property type="component" value="Unassembled WGS sequence"/>
</dbReference>
<dbReference type="InterPro" id="IPR014038">
    <property type="entry name" value="EF1B_bsu/dsu_GNE"/>
</dbReference>
<evidence type="ECO:0000256" key="4">
    <source>
        <dbReference type="RuleBase" id="RU003791"/>
    </source>
</evidence>
<dbReference type="Gene3D" id="1.20.1050.10">
    <property type="match status" value="1"/>
</dbReference>
<dbReference type="InterPro" id="IPR014717">
    <property type="entry name" value="Transl_elong_EF1B/ribsomal_bS6"/>
</dbReference>
<comment type="caution">
    <text evidence="6">The sequence shown here is derived from an EMBL/GenBank/DDBJ whole genome shotgun (WGS) entry which is preliminary data.</text>
</comment>
<dbReference type="PANTHER" id="PTHR11595">
    <property type="entry name" value="EF-HAND AND COILED-COIL DOMAIN-CONTAINING FAMILY MEMBER"/>
    <property type="match status" value="1"/>
</dbReference>
<evidence type="ECO:0000259" key="5">
    <source>
        <dbReference type="SMART" id="SM00888"/>
    </source>
</evidence>
<evidence type="ECO:0000256" key="1">
    <source>
        <dbReference type="ARBA" id="ARBA00007411"/>
    </source>
</evidence>
<evidence type="ECO:0000256" key="3">
    <source>
        <dbReference type="ARBA" id="ARBA00022917"/>
    </source>
</evidence>
<dbReference type="GO" id="GO:0005085">
    <property type="term" value="F:guanyl-nucleotide exchange factor activity"/>
    <property type="evidence" value="ECO:0007669"/>
    <property type="project" value="TreeGrafter"/>
</dbReference>
<dbReference type="PANTHER" id="PTHR11595:SF21">
    <property type="entry name" value="ELONGATION FACTOR 1-BETA"/>
    <property type="match status" value="1"/>
</dbReference>
<dbReference type="PROSITE" id="PS00824">
    <property type="entry name" value="EF1BD_1"/>
    <property type="match status" value="1"/>
</dbReference>
<dbReference type="InterPro" id="IPR036219">
    <property type="entry name" value="eEF-1beta-like_sf"/>
</dbReference>
<gene>
    <name evidence="6" type="ORF">CYY_004541</name>
</gene>
<keyword evidence="2 4" id="KW-0251">Elongation factor</keyword>
<protein>
    <recommendedName>
        <fullName evidence="5">Translation elongation factor EF1B beta/delta subunit guanine nucleotide exchange domain-containing protein</fullName>
    </recommendedName>
</protein>
<keyword evidence="3 4" id="KW-0648">Protein biosynthesis</keyword>
<evidence type="ECO:0000256" key="2">
    <source>
        <dbReference type="ARBA" id="ARBA00022768"/>
    </source>
</evidence>
<dbReference type="AlphaFoldDB" id="A0A8J4PUF8"/>
<dbReference type="InterPro" id="IPR036282">
    <property type="entry name" value="Glutathione-S-Trfase_C_sf"/>
</dbReference>
<dbReference type="FunFam" id="3.30.70.60:FF:000001">
    <property type="entry name" value="Elongation factor 1-beta 1 like"/>
    <property type="match status" value="1"/>
</dbReference>
<dbReference type="GO" id="GO:0003746">
    <property type="term" value="F:translation elongation factor activity"/>
    <property type="evidence" value="ECO:0007669"/>
    <property type="project" value="UniProtKB-KW"/>
</dbReference>
<dbReference type="EMBL" id="AJWJ01000163">
    <property type="protein sequence ID" value="KAF2074138.1"/>
    <property type="molecule type" value="Genomic_DNA"/>
</dbReference>
<evidence type="ECO:0000313" key="6">
    <source>
        <dbReference type="EMBL" id="KAF2074138.1"/>
    </source>
</evidence>
<feature type="domain" description="Translation elongation factor EF1B beta/delta subunit guanine nucleotide exchange" evidence="5">
    <location>
        <begin position="139"/>
        <end position="225"/>
    </location>
</feature>
<dbReference type="SUPFAM" id="SSF54984">
    <property type="entry name" value="eEF-1beta-like"/>
    <property type="match status" value="1"/>
</dbReference>
<comment type="similarity">
    <text evidence="1 4">Belongs to the EF-1-beta/EF-1-delta family.</text>
</comment>
<keyword evidence="7" id="KW-1185">Reference proteome</keyword>
<name>A0A8J4PUF8_9MYCE</name>
<dbReference type="Gene3D" id="3.30.70.60">
    <property type="match status" value="1"/>
</dbReference>
<dbReference type="OrthoDB" id="331763at2759"/>
<dbReference type="GO" id="GO:0005829">
    <property type="term" value="C:cytosol"/>
    <property type="evidence" value="ECO:0007669"/>
    <property type="project" value="TreeGrafter"/>
</dbReference>
<dbReference type="PROSITE" id="PS00825">
    <property type="entry name" value="EF1BD_2"/>
    <property type="match status" value="1"/>
</dbReference>
<dbReference type="Pfam" id="PF00736">
    <property type="entry name" value="EF1_GNE"/>
    <property type="match status" value="1"/>
</dbReference>
<evidence type="ECO:0000313" key="7">
    <source>
        <dbReference type="Proteomes" id="UP000695562"/>
    </source>
</evidence>
<dbReference type="SUPFAM" id="SSF47616">
    <property type="entry name" value="GST C-terminal domain-like"/>
    <property type="match status" value="1"/>
</dbReference>
<proteinExistence type="inferred from homology"/>
<accession>A0A8J4PUF8</accession>
<dbReference type="InterPro" id="IPR049720">
    <property type="entry name" value="EF1B_bsu/dsu"/>
</dbReference>
<dbReference type="SMART" id="SM00888">
    <property type="entry name" value="EF1_GNE"/>
    <property type="match status" value="1"/>
</dbReference>
<dbReference type="InterPro" id="IPR001326">
    <property type="entry name" value="Transl_elong_EF1B_B/D_CS"/>
</dbReference>
<organism evidence="6 7">
    <name type="scientific">Polysphondylium violaceum</name>
    <dbReference type="NCBI Taxonomy" id="133409"/>
    <lineage>
        <taxon>Eukaryota</taxon>
        <taxon>Amoebozoa</taxon>
        <taxon>Evosea</taxon>
        <taxon>Eumycetozoa</taxon>
        <taxon>Dictyostelia</taxon>
        <taxon>Dictyosteliales</taxon>
        <taxon>Dictyosteliaceae</taxon>
        <taxon>Polysphondylium</taxon>
    </lineage>
</organism>